<evidence type="ECO:0000259" key="2">
    <source>
        <dbReference type="Pfam" id="PF06985"/>
    </source>
</evidence>
<protein>
    <submittedName>
        <fullName evidence="3">Heterokaryon incompatibility het-6</fullName>
    </submittedName>
</protein>
<feature type="region of interest" description="Disordered" evidence="1">
    <location>
        <begin position="98"/>
        <end position="121"/>
    </location>
</feature>
<sequence length="861" mass="99478">MDSWHTAECKKPDITVFPGLGLPSCMNCGGMCPPRKVDNKCNNELKIPQAGKRSDMQLKWPPSMSYQDHAYQNDPDGSLHNALISELDKGWCDKGADQRMLPSSITNSSQPPASQGSKTSYETLDGTTIRILRLSKGRFGDCLHGNFETVSLEGENAEHEETQVVLSNEKKKNISYEAVSYTWAKGNGKREKDHVIFIGPRWDTLPITENCFDALQNCRLEGKDRCLWVDAICINQSNVSERTHQVGMMREIYSAASRVLIYLDVDDTESGTDITHDPQILSQNPYFSRIWVVQEIASAKQAVVLCVRQVMGWSFFHRNLQWLPDKKWMLHFGSPRQVDDAHGFLTLLEDTRECDASDPRDKIFALLGLWKEDMDPDYTLSPQEVYTGLAASLVTDRDKEVAGRLLDMASHGRSMPGLPSWVPDWSQKSQQIYQKRWKNFSRPGMLSKSKYGKFKVHRQTGSLCVLAAEMDVLASYFSCGFLPTINGMLTATSGYTQISLPREILYKCEPNDRIFILADYDFGLILRKRACPNIYTLVGLCEYSDLNNGPTTELDAIRYFQDWAWLLSVHGKEPWSEIGIWGKLHNCWRALRQQRKAERRSFFQRLIRKAHFLKQVQDLIQDTRYVLSKHGSNKRPIQAFFAQTWTSVCSDEPRMCTFFERRWERIYNKWKQTDKLLDLQLEERRSLIRALLPGYRSLAPLEDNSAPPALEQSMWLPVSLQWFKVHQKRNKDEFYTHYPLLAACASRNIPLPPLHLVDDFKRHIVLSLGLELESGLRQLQRVEREQLPQVLPSDETPMTSYSLESYKEFNFHTKEWKTFLYWLSKPTSPSYDRLKEWIREDLVLIWEPKSLAQGRLKTAHR</sequence>
<proteinExistence type="predicted"/>
<dbReference type="InterPro" id="IPR052895">
    <property type="entry name" value="HetReg/Transcr_Mod"/>
</dbReference>
<dbReference type="PANTHER" id="PTHR24148:SF81">
    <property type="entry name" value="HETEROKARYON INCOMPATIBILITY DOMAIN-CONTAINING PROTEIN"/>
    <property type="match status" value="1"/>
</dbReference>
<feature type="domain" description="Heterokaryon incompatibility" evidence="2">
    <location>
        <begin position="176"/>
        <end position="275"/>
    </location>
</feature>
<organism evidence="3 4">
    <name type="scientific">Fusarium beomiforme</name>
    <dbReference type="NCBI Taxonomy" id="44412"/>
    <lineage>
        <taxon>Eukaryota</taxon>
        <taxon>Fungi</taxon>
        <taxon>Dikarya</taxon>
        <taxon>Ascomycota</taxon>
        <taxon>Pezizomycotina</taxon>
        <taxon>Sordariomycetes</taxon>
        <taxon>Hypocreomycetidae</taxon>
        <taxon>Hypocreales</taxon>
        <taxon>Nectriaceae</taxon>
        <taxon>Fusarium</taxon>
        <taxon>Fusarium burgessii species complex</taxon>
    </lineage>
</organism>
<dbReference type="PANTHER" id="PTHR24148">
    <property type="entry name" value="ANKYRIN REPEAT DOMAIN-CONTAINING PROTEIN 39 HOMOLOG-RELATED"/>
    <property type="match status" value="1"/>
</dbReference>
<gene>
    <name evidence="3" type="ORF">FBEOM_7097</name>
</gene>
<comment type="caution">
    <text evidence="3">The sequence shown here is derived from an EMBL/GenBank/DDBJ whole genome shotgun (WGS) entry which is preliminary data.</text>
</comment>
<dbReference type="OrthoDB" id="2157530at2759"/>
<evidence type="ECO:0000313" key="3">
    <source>
        <dbReference type="EMBL" id="KAF4339010.1"/>
    </source>
</evidence>
<dbReference type="Pfam" id="PF06985">
    <property type="entry name" value="HET"/>
    <property type="match status" value="1"/>
</dbReference>
<keyword evidence="4" id="KW-1185">Reference proteome</keyword>
<reference evidence="3" key="1">
    <citation type="journal article" date="2017" name="Mycologia">
        <title>Fusarium algeriense, sp. nov., a novel toxigenic crown rot pathogen of durum wheat from Algeria is nested in the Fusarium burgessii species complex.</title>
        <authorList>
            <person name="Laraba I."/>
            <person name="Keddad A."/>
            <person name="Boureghda H."/>
            <person name="Abdallah N."/>
            <person name="Vaughan M.M."/>
            <person name="Proctor R.H."/>
            <person name="Busman M."/>
            <person name="O'Donnell K."/>
        </authorList>
    </citation>
    <scope>NUCLEOTIDE SEQUENCE</scope>
    <source>
        <strain evidence="3">NRRL 25174</strain>
    </source>
</reference>
<dbReference type="InterPro" id="IPR010730">
    <property type="entry name" value="HET"/>
</dbReference>
<evidence type="ECO:0000313" key="4">
    <source>
        <dbReference type="Proteomes" id="UP000730481"/>
    </source>
</evidence>
<evidence type="ECO:0000256" key="1">
    <source>
        <dbReference type="SAM" id="MobiDB-lite"/>
    </source>
</evidence>
<accession>A0A9P5DXF3</accession>
<name>A0A9P5DXF3_9HYPO</name>
<dbReference type="EMBL" id="PVQB02000311">
    <property type="protein sequence ID" value="KAF4339010.1"/>
    <property type="molecule type" value="Genomic_DNA"/>
</dbReference>
<feature type="compositionally biased region" description="Polar residues" evidence="1">
    <location>
        <begin position="101"/>
        <end position="121"/>
    </location>
</feature>
<dbReference type="Proteomes" id="UP000730481">
    <property type="component" value="Unassembled WGS sequence"/>
</dbReference>
<reference evidence="3" key="2">
    <citation type="submission" date="2020-02" db="EMBL/GenBank/DDBJ databases">
        <title>Identification and distribution of gene clusters putatively required for synthesis of sphingolipid metabolism inhibitors in phylogenetically diverse species of the filamentous fungus Fusarium.</title>
        <authorList>
            <person name="Kim H.-S."/>
            <person name="Busman M."/>
            <person name="Brown D.W."/>
            <person name="Divon H."/>
            <person name="Uhlig S."/>
            <person name="Proctor R.H."/>
        </authorList>
    </citation>
    <scope>NUCLEOTIDE SEQUENCE</scope>
    <source>
        <strain evidence="3">NRRL 25174</strain>
    </source>
</reference>
<dbReference type="AlphaFoldDB" id="A0A9P5DXF3"/>